<dbReference type="EMBL" id="LAZR01065479">
    <property type="protein sequence ID" value="KKK55460.1"/>
    <property type="molecule type" value="Genomic_DNA"/>
</dbReference>
<organism evidence="1">
    <name type="scientific">marine sediment metagenome</name>
    <dbReference type="NCBI Taxonomy" id="412755"/>
    <lineage>
        <taxon>unclassified sequences</taxon>
        <taxon>metagenomes</taxon>
        <taxon>ecological metagenomes</taxon>
    </lineage>
</organism>
<protein>
    <submittedName>
        <fullName evidence="1">Uncharacterized protein</fullName>
    </submittedName>
</protein>
<comment type="caution">
    <text evidence="1">The sequence shown here is derived from an EMBL/GenBank/DDBJ whole genome shotgun (WGS) entry which is preliminary data.</text>
</comment>
<evidence type="ECO:0000313" key="1">
    <source>
        <dbReference type="EMBL" id="KKK55460.1"/>
    </source>
</evidence>
<name>A0A0F8X3L8_9ZZZZ</name>
<accession>A0A0F8X3L8</accession>
<reference evidence="1" key="1">
    <citation type="journal article" date="2015" name="Nature">
        <title>Complex archaea that bridge the gap between prokaryotes and eukaryotes.</title>
        <authorList>
            <person name="Spang A."/>
            <person name="Saw J.H."/>
            <person name="Jorgensen S.L."/>
            <person name="Zaremba-Niedzwiedzka K."/>
            <person name="Martijn J."/>
            <person name="Lind A.E."/>
            <person name="van Eijk R."/>
            <person name="Schleper C."/>
            <person name="Guy L."/>
            <person name="Ettema T.J."/>
        </authorList>
    </citation>
    <scope>NUCLEOTIDE SEQUENCE</scope>
</reference>
<gene>
    <name evidence="1" type="ORF">LCGC14_3074310</name>
</gene>
<sequence length="22" mass="2246">MKAGLLIPGLLALVAVLLVLDL</sequence>
<proteinExistence type="predicted"/>
<feature type="non-terminal residue" evidence="1">
    <location>
        <position position="22"/>
    </location>
</feature>
<dbReference type="AlphaFoldDB" id="A0A0F8X3L8"/>